<evidence type="ECO:0000259" key="3">
    <source>
        <dbReference type="PROSITE" id="PS50103"/>
    </source>
</evidence>
<sequence>MSSLPRPQFFCTRPNGTLTPLIAVDELPAHITIRGAPRVLSTNETQGMTSLGSVSPRGQTYTVEGTTALPESRPSSTSCTSHRARNHDIQSSLMKVLADENIPASQRLALRNLLQQSASQNWQVNNLPGPGCLVPNHGGSPGSGSGRQNLNHRSVKKEYCSYWIRHGECDYQQQGCLYKHEMPLDRSMLEKLGLRDIPRWYREKYNVPSLLPNGHGLPRPHTANSQAWKDDAGFKTIQYPLLGTNAAEETSDFEKSTKQKDAVQAPAHHQAGLLPGTSQIAYRSISSPTAPVNQTEAPKTSPGRLSLGAKKVDTLVFDHPEYLPGNNLLYRLSNDKILEVSKAEAQHEDLVRNIQSLGYTAASADPDYLASPFDAIVGSCRSKKTQRSRRLYQPRSQGAMPQYDSELITSDSLHAFQNQNAASSSGASVTSQVVM</sequence>
<evidence type="ECO:0000313" key="4">
    <source>
        <dbReference type="EMBL" id="KAL2821942.1"/>
    </source>
</evidence>
<evidence type="ECO:0000313" key="5">
    <source>
        <dbReference type="Proteomes" id="UP001610334"/>
    </source>
</evidence>
<dbReference type="Proteomes" id="UP001610334">
    <property type="component" value="Unassembled WGS sequence"/>
</dbReference>
<dbReference type="InterPro" id="IPR000571">
    <property type="entry name" value="Znf_CCCH"/>
</dbReference>
<protein>
    <recommendedName>
        <fullName evidence="3">C3H1-type domain-containing protein</fullName>
    </recommendedName>
</protein>
<proteinExistence type="predicted"/>
<comment type="caution">
    <text evidence="4">The sequence shown here is derived from an EMBL/GenBank/DDBJ whole genome shotgun (WGS) entry which is preliminary data.</text>
</comment>
<reference evidence="4 5" key="1">
    <citation type="submission" date="2024-07" db="EMBL/GenBank/DDBJ databases">
        <title>Section-level genome sequencing and comparative genomics of Aspergillus sections Usti and Cavernicolus.</title>
        <authorList>
            <consortium name="Lawrence Berkeley National Laboratory"/>
            <person name="Nybo J.L."/>
            <person name="Vesth T.C."/>
            <person name="Theobald S."/>
            <person name="Frisvad J.C."/>
            <person name="Larsen T.O."/>
            <person name="Kjaerboelling I."/>
            <person name="Rothschild-Mancinelli K."/>
            <person name="Lyhne E.K."/>
            <person name="Kogle M.E."/>
            <person name="Barry K."/>
            <person name="Clum A."/>
            <person name="Na H."/>
            <person name="Ledsgaard L."/>
            <person name="Lin J."/>
            <person name="Lipzen A."/>
            <person name="Kuo A."/>
            <person name="Riley R."/>
            <person name="Mondo S."/>
            <person name="Labutti K."/>
            <person name="Haridas S."/>
            <person name="Pangalinan J."/>
            <person name="Salamov A.A."/>
            <person name="Simmons B.A."/>
            <person name="Magnuson J.K."/>
            <person name="Chen J."/>
            <person name="Drula E."/>
            <person name="Henrissat B."/>
            <person name="Wiebenga A."/>
            <person name="Lubbers R.J."/>
            <person name="Gomes A.C."/>
            <person name="Makela M.R."/>
            <person name="Stajich J."/>
            <person name="Grigoriev I.V."/>
            <person name="Mortensen U.H."/>
            <person name="De Vries R.P."/>
            <person name="Baker S.E."/>
            <person name="Andersen M.R."/>
        </authorList>
    </citation>
    <scope>NUCLEOTIDE SEQUENCE [LARGE SCALE GENOMIC DNA]</scope>
    <source>
        <strain evidence="4 5">CBS 588.65</strain>
    </source>
</reference>
<organism evidence="4 5">
    <name type="scientific">Aspergillus granulosus</name>
    <dbReference type="NCBI Taxonomy" id="176169"/>
    <lineage>
        <taxon>Eukaryota</taxon>
        <taxon>Fungi</taxon>
        <taxon>Dikarya</taxon>
        <taxon>Ascomycota</taxon>
        <taxon>Pezizomycotina</taxon>
        <taxon>Eurotiomycetes</taxon>
        <taxon>Eurotiomycetidae</taxon>
        <taxon>Eurotiales</taxon>
        <taxon>Aspergillaceae</taxon>
        <taxon>Aspergillus</taxon>
        <taxon>Aspergillus subgen. Nidulantes</taxon>
    </lineage>
</organism>
<evidence type="ECO:0000256" key="2">
    <source>
        <dbReference type="SAM" id="MobiDB-lite"/>
    </source>
</evidence>
<keyword evidence="5" id="KW-1185">Reference proteome</keyword>
<evidence type="ECO:0000256" key="1">
    <source>
        <dbReference type="PROSITE-ProRule" id="PRU00723"/>
    </source>
</evidence>
<dbReference type="EMBL" id="JBFXLT010000003">
    <property type="protein sequence ID" value="KAL2821942.1"/>
    <property type="molecule type" value="Genomic_DNA"/>
</dbReference>
<gene>
    <name evidence="4" type="ORF">BJX63DRAFT_175629</name>
</gene>
<dbReference type="PROSITE" id="PS50103">
    <property type="entry name" value="ZF_C3H1"/>
    <property type="match status" value="1"/>
</dbReference>
<feature type="region of interest" description="Disordered" evidence="2">
    <location>
        <begin position="131"/>
        <end position="150"/>
    </location>
</feature>
<accession>A0ABR4I2R5</accession>
<keyword evidence="1" id="KW-0862">Zinc</keyword>
<keyword evidence="1" id="KW-0863">Zinc-finger</keyword>
<feature type="zinc finger region" description="C3H1-type" evidence="1">
    <location>
        <begin position="154"/>
        <end position="183"/>
    </location>
</feature>
<keyword evidence="1" id="KW-0479">Metal-binding</keyword>
<feature type="domain" description="C3H1-type" evidence="3">
    <location>
        <begin position="154"/>
        <end position="183"/>
    </location>
</feature>
<name>A0ABR4I2R5_9EURO</name>